<feature type="compositionally biased region" description="Polar residues" evidence="3">
    <location>
        <begin position="416"/>
        <end position="442"/>
    </location>
</feature>
<dbReference type="InterPro" id="IPR042178">
    <property type="entry name" value="Serpin_sf_1"/>
</dbReference>
<keyword evidence="6" id="KW-1185">Reference proteome</keyword>
<dbReference type="Pfam" id="PF00079">
    <property type="entry name" value="Serpin"/>
    <property type="match status" value="1"/>
</dbReference>
<dbReference type="PANTHER" id="PTHR11461:SF211">
    <property type="entry name" value="GH10112P-RELATED"/>
    <property type="match status" value="1"/>
</dbReference>
<protein>
    <submittedName>
        <fullName evidence="5">Serpin B</fullName>
    </submittedName>
</protein>
<accession>A0A1Z5JT72</accession>
<dbReference type="OrthoDB" id="47207at2759"/>
<dbReference type="Gene3D" id="2.30.39.10">
    <property type="entry name" value="Alpha-1-antitrypsin, domain 1"/>
    <property type="match status" value="1"/>
</dbReference>
<dbReference type="Proteomes" id="UP000198406">
    <property type="component" value="Unassembled WGS sequence"/>
</dbReference>
<gene>
    <name evidence="5" type="ORF">FisN_5Hh462</name>
</gene>
<dbReference type="SUPFAM" id="SSF56574">
    <property type="entry name" value="Serpins"/>
    <property type="match status" value="1"/>
</dbReference>
<dbReference type="InterPro" id="IPR000215">
    <property type="entry name" value="Serpin_fam"/>
</dbReference>
<evidence type="ECO:0000313" key="6">
    <source>
        <dbReference type="Proteomes" id="UP000198406"/>
    </source>
</evidence>
<dbReference type="GO" id="GO:0004867">
    <property type="term" value="F:serine-type endopeptidase inhibitor activity"/>
    <property type="evidence" value="ECO:0007669"/>
    <property type="project" value="InterPro"/>
</dbReference>
<dbReference type="PANTHER" id="PTHR11461">
    <property type="entry name" value="SERINE PROTEASE INHIBITOR, SERPIN"/>
    <property type="match status" value="1"/>
</dbReference>
<comment type="caution">
    <text evidence="5">The sequence shown here is derived from an EMBL/GenBank/DDBJ whole genome shotgun (WGS) entry which is preliminary data.</text>
</comment>
<dbReference type="EMBL" id="BDSP01000111">
    <property type="protein sequence ID" value="GAX17076.1"/>
    <property type="molecule type" value="Genomic_DNA"/>
</dbReference>
<dbReference type="CDD" id="cd00172">
    <property type="entry name" value="serpin"/>
    <property type="match status" value="1"/>
</dbReference>
<feature type="domain" description="Serpin" evidence="4">
    <location>
        <begin position="35"/>
        <end position="383"/>
    </location>
</feature>
<feature type="compositionally biased region" description="Low complexity" evidence="3">
    <location>
        <begin position="453"/>
        <end position="481"/>
    </location>
</feature>
<dbReference type="InterPro" id="IPR042185">
    <property type="entry name" value="Serpin_sf_2"/>
</dbReference>
<feature type="region of interest" description="Disordered" evidence="3">
    <location>
        <begin position="416"/>
        <end position="521"/>
    </location>
</feature>
<dbReference type="Gene3D" id="3.30.497.10">
    <property type="entry name" value="Antithrombin, subunit I, domain 2"/>
    <property type="match status" value="1"/>
</dbReference>
<evidence type="ECO:0000256" key="2">
    <source>
        <dbReference type="RuleBase" id="RU000411"/>
    </source>
</evidence>
<comment type="similarity">
    <text evidence="1 2">Belongs to the serpin family.</text>
</comment>
<proteinExistence type="inferred from homology"/>
<dbReference type="AlphaFoldDB" id="A0A1Z5JT72"/>
<evidence type="ECO:0000256" key="3">
    <source>
        <dbReference type="SAM" id="MobiDB-lite"/>
    </source>
</evidence>
<reference evidence="5 6" key="1">
    <citation type="journal article" date="2015" name="Plant Cell">
        <title>Oil accumulation by the oleaginous diatom Fistulifera solaris as revealed by the genome and transcriptome.</title>
        <authorList>
            <person name="Tanaka T."/>
            <person name="Maeda Y."/>
            <person name="Veluchamy A."/>
            <person name="Tanaka M."/>
            <person name="Abida H."/>
            <person name="Marechal E."/>
            <person name="Bowler C."/>
            <person name="Muto M."/>
            <person name="Sunaga Y."/>
            <person name="Tanaka M."/>
            <person name="Yoshino T."/>
            <person name="Taniguchi T."/>
            <person name="Fukuda Y."/>
            <person name="Nemoto M."/>
            <person name="Matsumoto M."/>
            <person name="Wong P.S."/>
            <person name="Aburatani S."/>
            <person name="Fujibuchi W."/>
        </authorList>
    </citation>
    <scope>NUCLEOTIDE SEQUENCE [LARGE SCALE GENOMIC DNA]</scope>
    <source>
        <strain evidence="5 6">JPCC DA0580</strain>
    </source>
</reference>
<dbReference type="InterPro" id="IPR023796">
    <property type="entry name" value="Serpin_dom"/>
</dbReference>
<organism evidence="5 6">
    <name type="scientific">Fistulifera solaris</name>
    <name type="common">Oleaginous diatom</name>
    <dbReference type="NCBI Taxonomy" id="1519565"/>
    <lineage>
        <taxon>Eukaryota</taxon>
        <taxon>Sar</taxon>
        <taxon>Stramenopiles</taxon>
        <taxon>Ochrophyta</taxon>
        <taxon>Bacillariophyta</taxon>
        <taxon>Bacillariophyceae</taxon>
        <taxon>Bacillariophycidae</taxon>
        <taxon>Naviculales</taxon>
        <taxon>Naviculaceae</taxon>
        <taxon>Fistulifera</taxon>
    </lineage>
</organism>
<sequence>MKFDRSILILSVIASHYARGSVEEQLITFSDNLSAEMYSEVTNDCTSSMGISMAFDLLYTSATGESETEMESVFGFSEPKLHWAGNEVSTLYQGACYDGESCEFQDPVVSIANRIYSNNNVALNSTYQAVVQDFVQPIDFSDPTAADTINAWVSNSTNGLIDSVVQEVNPGWIILAVNSIYLKAAWRLPFVTFQTTLDSFAGTDAHFMHKVEFLPYSDTVVTNYQIVKMEFFGGSETTQGLSMVFAASLVEGEIPSLSAAEVVTAMPQLSMTRVALALPKFKFETTYESSLETALQNLNLRAPFVGGLCVREGSCDAFIDFIIQKTVIDVNEEGVEAAAVTAIGVVESLPEPTAPALMQLDRPFQFWILHNELPIFEGRVINPGIPEGSTVEPGLSHADADFWTSNFMVDTPFTVVPQQGGVTRDPSTQPATMAPSSDSTGISDFPSPAVTMSSDFPSFSSSGPETSGPTPSITATPAPTSDLTSPSATIPTLEPVEGTTGEPTTPQPASDEPSSVPVNEEGGSFGLQQVLTSFVAALGIGIVFIAL</sequence>
<evidence type="ECO:0000256" key="1">
    <source>
        <dbReference type="ARBA" id="ARBA00009500"/>
    </source>
</evidence>
<dbReference type="GO" id="GO:0005615">
    <property type="term" value="C:extracellular space"/>
    <property type="evidence" value="ECO:0007669"/>
    <property type="project" value="InterPro"/>
</dbReference>
<name>A0A1Z5JT72_FISSO</name>
<evidence type="ECO:0000313" key="5">
    <source>
        <dbReference type="EMBL" id="GAX17076.1"/>
    </source>
</evidence>
<dbReference type="InterPro" id="IPR036186">
    <property type="entry name" value="Serpin_sf"/>
</dbReference>
<feature type="compositionally biased region" description="Low complexity" evidence="3">
    <location>
        <begin position="491"/>
        <end position="508"/>
    </location>
</feature>
<dbReference type="SMART" id="SM00093">
    <property type="entry name" value="SERPIN"/>
    <property type="match status" value="1"/>
</dbReference>
<dbReference type="InParanoid" id="A0A1Z5JT72"/>
<evidence type="ECO:0000259" key="4">
    <source>
        <dbReference type="SMART" id="SM00093"/>
    </source>
</evidence>